<dbReference type="PROSITE" id="PS50075">
    <property type="entry name" value="CARRIER"/>
    <property type="match status" value="1"/>
</dbReference>
<keyword evidence="5" id="KW-1185">Reference proteome</keyword>
<dbReference type="GO" id="GO:0044550">
    <property type="term" value="P:secondary metabolite biosynthetic process"/>
    <property type="evidence" value="ECO:0007669"/>
    <property type="project" value="TreeGrafter"/>
</dbReference>
<proteinExistence type="predicted"/>
<evidence type="ECO:0000256" key="2">
    <source>
        <dbReference type="ARBA" id="ARBA00022553"/>
    </source>
</evidence>
<feature type="domain" description="Carrier" evidence="3">
    <location>
        <begin position="3"/>
        <end position="79"/>
    </location>
</feature>
<protein>
    <submittedName>
        <fullName evidence="4">Phosphopantetheine binding protein</fullName>
    </submittedName>
</protein>
<dbReference type="SMART" id="SM00823">
    <property type="entry name" value="PKS_PP"/>
    <property type="match status" value="1"/>
</dbReference>
<dbReference type="EMBL" id="RCDD01000002">
    <property type="protein sequence ID" value="RLK58752.1"/>
    <property type="molecule type" value="Genomic_DNA"/>
</dbReference>
<evidence type="ECO:0000313" key="5">
    <source>
        <dbReference type="Proteomes" id="UP000282454"/>
    </source>
</evidence>
<dbReference type="Gene3D" id="1.10.1200.10">
    <property type="entry name" value="ACP-like"/>
    <property type="match status" value="1"/>
</dbReference>
<dbReference type="PANTHER" id="PTHR45527:SF1">
    <property type="entry name" value="FATTY ACID SYNTHASE"/>
    <property type="match status" value="1"/>
</dbReference>
<evidence type="ECO:0000313" key="4">
    <source>
        <dbReference type="EMBL" id="RLK58752.1"/>
    </source>
</evidence>
<dbReference type="GO" id="GO:0043041">
    <property type="term" value="P:amino acid activation for nonribosomal peptide biosynthetic process"/>
    <property type="evidence" value="ECO:0007669"/>
    <property type="project" value="TreeGrafter"/>
</dbReference>
<accession>A0A421B2W5</accession>
<dbReference type="InterPro" id="IPR036736">
    <property type="entry name" value="ACP-like_sf"/>
</dbReference>
<evidence type="ECO:0000259" key="3">
    <source>
        <dbReference type="PROSITE" id="PS50075"/>
    </source>
</evidence>
<keyword evidence="1" id="KW-0596">Phosphopantetheine</keyword>
<dbReference type="PANTHER" id="PTHR45527">
    <property type="entry name" value="NONRIBOSOMAL PEPTIDE SYNTHETASE"/>
    <property type="match status" value="1"/>
</dbReference>
<dbReference type="GO" id="GO:0031177">
    <property type="term" value="F:phosphopantetheine binding"/>
    <property type="evidence" value="ECO:0007669"/>
    <property type="project" value="InterPro"/>
</dbReference>
<gene>
    <name evidence="4" type="ORF">CLV68_3227</name>
</gene>
<dbReference type="InterPro" id="IPR020806">
    <property type="entry name" value="PKS_PP-bd"/>
</dbReference>
<dbReference type="Proteomes" id="UP000282454">
    <property type="component" value="Unassembled WGS sequence"/>
</dbReference>
<dbReference type="OrthoDB" id="2472181at2"/>
<dbReference type="AlphaFoldDB" id="A0A421B2W5"/>
<dbReference type="GO" id="GO:0005737">
    <property type="term" value="C:cytoplasm"/>
    <property type="evidence" value="ECO:0007669"/>
    <property type="project" value="TreeGrafter"/>
</dbReference>
<name>A0A421B2W5_9PSEU</name>
<evidence type="ECO:0000256" key="1">
    <source>
        <dbReference type="ARBA" id="ARBA00022450"/>
    </source>
</evidence>
<dbReference type="InterPro" id="IPR009081">
    <property type="entry name" value="PP-bd_ACP"/>
</dbReference>
<dbReference type="RefSeq" id="WP_121391531.1">
    <property type="nucleotide sequence ID" value="NZ_RCDD01000002.1"/>
</dbReference>
<comment type="caution">
    <text evidence="4">The sequence shown here is derived from an EMBL/GenBank/DDBJ whole genome shotgun (WGS) entry which is preliminary data.</text>
</comment>
<reference evidence="4 5" key="1">
    <citation type="submission" date="2018-10" db="EMBL/GenBank/DDBJ databases">
        <title>Genomic Encyclopedia of Archaeal and Bacterial Type Strains, Phase II (KMG-II): from individual species to whole genera.</title>
        <authorList>
            <person name="Goeker M."/>
        </authorList>
    </citation>
    <scope>NUCLEOTIDE SEQUENCE [LARGE SCALE GENOMIC DNA]</scope>
    <source>
        <strain evidence="4 5">DSM 45657</strain>
    </source>
</reference>
<dbReference type="Pfam" id="PF00550">
    <property type="entry name" value="PP-binding"/>
    <property type="match status" value="1"/>
</dbReference>
<keyword evidence="2" id="KW-0597">Phosphoprotein</keyword>
<organism evidence="4 5">
    <name type="scientific">Actinokineospora cianjurensis</name>
    <dbReference type="NCBI Taxonomy" id="585224"/>
    <lineage>
        <taxon>Bacteria</taxon>
        <taxon>Bacillati</taxon>
        <taxon>Actinomycetota</taxon>
        <taxon>Actinomycetes</taxon>
        <taxon>Pseudonocardiales</taxon>
        <taxon>Pseudonocardiaceae</taxon>
        <taxon>Actinokineospora</taxon>
    </lineage>
</organism>
<dbReference type="SUPFAM" id="SSF47336">
    <property type="entry name" value="ACP-like"/>
    <property type="match status" value="1"/>
</dbReference>
<sequence>MRWEPADRAAAVAAIWREVLNREAVDPDDDFFAVGGTSLAAVKFLAEVEEVFGIDVLTPEDLYRGPKFAEVLAVIAANSGAAVEPSAALGPSAATGPAL</sequence>